<reference evidence="2 3" key="1">
    <citation type="journal article" date="2012" name="Proc. Natl. Acad. Sci. U.S.A.">
        <title>Genome streamlining and chemical defense in a coral reef symbiosis.</title>
        <authorList>
            <person name="Kwan J.C."/>
            <person name="Donia M.S."/>
            <person name="Han A.W."/>
            <person name="Hirose E."/>
            <person name="Haygood M.G."/>
            <person name="Schmidt E.W."/>
        </authorList>
    </citation>
    <scope>NUCLEOTIDE SEQUENCE [LARGE SCALE GENOMIC DNA]</scope>
    <source>
        <strain evidence="2 3">L2</strain>
    </source>
</reference>
<evidence type="ECO:0000256" key="1">
    <source>
        <dbReference type="SAM" id="Phobius"/>
    </source>
</evidence>
<dbReference type="HOGENOM" id="CLU_3248774_0_0_5"/>
<organism evidence="2 3">
    <name type="scientific">Candidatus Endolissoclinum faulkneri L2</name>
    <dbReference type="NCBI Taxonomy" id="1193729"/>
    <lineage>
        <taxon>Bacteria</taxon>
        <taxon>Pseudomonadati</taxon>
        <taxon>Pseudomonadota</taxon>
        <taxon>Alphaproteobacteria</taxon>
        <taxon>Rhodospirillales</taxon>
        <taxon>Rhodospirillaceae</taxon>
        <taxon>Candidatus Endolissoclinum</taxon>
    </lineage>
</organism>
<keyword evidence="1" id="KW-0812">Transmembrane</keyword>
<proteinExistence type="predicted"/>
<keyword evidence="3" id="KW-1185">Reference proteome</keyword>
<gene>
    <name evidence="2" type="ORF">A1OE_1410</name>
</gene>
<evidence type="ECO:0000313" key="3">
    <source>
        <dbReference type="Proteomes" id="UP000010077"/>
    </source>
</evidence>
<keyword evidence="1" id="KW-0472">Membrane</keyword>
<name>K7YSQ2_9PROT</name>
<protein>
    <submittedName>
        <fullName evidence="2">Uncharacterized protein</fullName>
    </submittedName>
</protein>
<accession>K7YSQ2</accession>
<sequence>MYYNLLFKLNYFKLKKKDQFYFVLIMTVIHLHWLIIYLNGNI</sequence>
<keyword evidence="1" id="KW-1133">Transmembrane helix</keyword>
<dbReference type="EMBL" id="CP003539">
    <property type="protein sequence ID" value="AFX99579.1"/>
    <property type="molecule type" value="Genomic_DNA"/>
</dbReference>
<dbReference type="KEGG" id="thal:A1OE_1410"/>
<dbReference type="Proteomes" id="UP000010077">
    <property type="component" value="Chromosome"/>
</dbReference>
<dbReference type="AlphaFoldDB" id="K7YSQ2"/>
<feature type="transmembrane region" description="Helical" evidence="1">
    <location>
        <begin position="20"/>
        <end position="38"/>
    </location>
</feature>
<evidence type="ECO:0000313" key="2">
    <source>
        <dbReference type="EMBL" id="AFX99579.1"/>
    </source>
</evidence>